<organism evidence="8 9">
    <name type="scientific">Enhygromyxa salina</name>
    <dbReference type="NCBI Taxonomy" id="215803"/>
    <lineage>
        <taxon>Bacteria</taxon>
        <taxon>Pseudomonadati</taxon>
        <taxon>Myxococcota</taxon>
        <taxon>Polyangia</taxon>
        <taxon>Nannocystales</taxon>
        <taxon>Nannocystaceae</taxon>
        <taxon>Enhygromyxa</taxon>
    </lineage>
</organism>
<dbReference type="SUPFAM" id="SSF50993">
    <property type="entry name" value="Peptidase/esterase 'gauge' domain"/>
    <property type="match status" value="1"/>
</dbReference>
<dbReference type="AlphaFoldDB" id="A0A2S9YN49"/>
<name>A0A2S9YN49_9BACT</name>
<evidence type="ECO:0000259" key="6">
    <source>
        <dbReference type="Pfam" id="PF00326"/>
    </source>
</evidence>
<dbReference type="GO" id="GO:0004252">
    <property type="term" value="F:serine-type endopeptidase activity"/>
    <property type="evidence" value="ECO:0007669"/>
    <property type="project" value="UniProtKB-EC"/>
</dbReference>
<feature type="domain" description="Peptidase S9A N-terminal" evidence="7">
    <location>
        <begin position="34"/>
        <end position="432"/>
    </location>
</feature>
<sequence>MRATSTLSLTLMALLTACPSTTTNPPAATEPAPPIAKRVAHELVAHGHTRVDDYYWLRDRDDPEVIAYLEAENAYTKAATAHTAQLRAELLAELTGRVVPDDSTAPVRTRDYFYYSRWVEGAEHPLYCRKHESLDADEQIILNADALAQNHEYFDTGGLALSENQQLIAYTTDTVGRRFYTIHVQDLRTGAMLADVIPNVSGDVEWANDDATLFYTKQDPVTLRTHQLFRHTLGDAPADDTLVYEERDETYELGLWKTKSREYLVLDSGSTLSNEARVVPAAAPLTEPRVIQARERGLEYDVDHMGAHFFIRTNLEAKNFRLMKTPVQATAKASWQEVVPHREDVLLEDFELFTDHLVLEQRSRGLTQLSVRRWDGGEAHDLDFGEPAYLAYATGNDVLDTATLRYSYSSMTTPDAEYDYDMNTRGKTLVKQLEVRGGFSQADYVTERLDAPARDGVSVPVSLVYRRDAPLDGSGALLVYAYGSYGSSMDAEFSASTLSLLERGFVYAIAHVRGGEELGRDWYETGKLLHKQNSFTDFIDVTEHLVAQGYADPSKVFAEGGSAGGLLIGAVVNMRPELYAGAIAGVPFVDVVTTMLDDTIPLTTSEYDEWGNPNEKPYYDYMLAYSPYDNVVAQDYPALLVTTGLHDSQVQYWEPAKWVAKLRANKTGDDLLLLRTDMSSGHGGKSGRLERFEEIAFEFAFLLDLAG</sequence>
<feature type="signal peptide" evidence="5">
    <location>
        <begin position="1"/>
        <end position="22"/>
    </location>
</feature>
<dbReference type="Pfam" id="PF02897">
    <property type="entry name" value="Peptidase_S9_N"/>
    <property type="match status" value="1"/>
</dbReference>
<dbReference type="InterPro" id="IPR002470">
    <property type="entry name" value="Peptidase_S9A"/>
</dbReference>
<gene>
    <name evidence="8" type="primary">ptrB_2</name>
    <name evidence="8" type="ORF">ENSA7_38470</name>
</gene>
<evidence type="ECO:0000259" key="7">
    <source>
        <dbReference type="Pfam" id="PF02897"/>
    </source>
</evidence>
<reference evidence="8 9" key="1">
    <citation type="submission" date="2018-03" db="EMBL/GenBank/DDBJ databases">
        <title>Draft Genome Sequences of the Obligatory Marine Myxobacteria Enhygromyxa salina SWB007.</title>
        <authorList>
            <person name="Poehlein A."/>
            <person name="Moghaddam J.A."/>
            <person name="Harms H."/>
            <person name="Alanjari M."/>
            <person name="Koenig G.M."/>
            <person name="Daniel R."/>
            <person name="Schaeberle T.F."/>
        </authorList>
    </citation>
    <scope>NUCLEOTIDE SEQUENCE [LARGE SCALE GENOMIC DNA]</scope>
    <source>
        <strain evidence="8 9">SWB007</strain>
    </source>
</reference>
<dbReference type="PROSITE" id="PS51257">
    <property type="entry name" value="PROKAR_LIPOPROTEIN"/>
    <property type="match status" value="1"/>
</dbReference>
<dbReference type="EMBL" id="PVNL01000074">
    <property type="protein sequence ID" value="PRQ06527.1"/>
    <property type="molecule type" value="Genomic_DNA"/>
</dbReference>
<feature type="chain" id="PRO_5015554865" evidence="5">
    <location>
        <begin position="23"/>
        <end position="707"/>
    </location>
</feature>
<dbReference type="InterPro" id="IPR023302">
    <property type="entry name" value="Pept_S9A_N"/>
</dbReference>
<keyword evidence="2 8" id="KW-0645">Protease</keyword>
<dbReference type="InterPro" id="IPR029058">
    <property type="entry name" value="AB_hydrolase_fold"/>
</dbReference>
<dbReference type="Gene3D" id="2.130.10.120">
    <property type="entry name" value="Prolyl oligopeptidase, N-terminal domain"/>
    <property type="match status" value="1"/>
</dbReference>
<dbReference type="FunFam" id="3.40.50.1820:FF:000005">
    <property type="entry name" value="Prolyl endopeptidase"/>
    <property type="match status" value="1"/>
</dbReference>
<feature type="domain" description="Peptidase S9 prolyl oligopeptidase catalytic" evidence="6">
    <location>
        <begin position="492"/>
        <end position="705"/>
    </location>
</feature>
<accession>A0A2S9YN49</accession>
<evidence type="ECO:0000313" key="8">
    <source>
        <dbReference type="EMBL" id="PRQ06527.1"/>
    </source>
</evidence>
<evidence type="ECO:0000256" key="4">
    <source>
        <dbReference type="ARBA" id="ARBA00022825"/>
    </source>
</evidence>
<dbReference type="EC" id="3.4.21.83" evidence="8"/>
<protein>
    <submittedName>
        <fullName evidence="8">Protease 2</fullName>
        <ecNumber evidence="8">3.4.21.83</ecNumber>
    </submittedName>
</protein>
<keyword evidence="3 8" id="KW-0378">Hydrolase</keyword>
<evidence type="ECO:0000256" key="5">
    <source>
        <dbReference type="SAM" id="SignalP"/>
    </source>
</evidence>
<comment type="caution">
    <text evidence="8">The sequence shown here is derived from an EMBL/GenBank/DDBJ whole genome shotgun (WGS) entry which is preliminary data.</text>
</comment>
<evidence type="ECO:0000313" key="9">
    <source>
        <dbReference type="Proteomes" id="UP000238823"/>
    </source>
</evidence>
<proteinExistence type="inferred from homology"/>
<dbReference type="GO" id="GO:0006508">
    <property type="term" value="P:proteolysis"/>
    <property type="evidence" value="ECO:0007669"/>
    <property type="project" value="UniProtKB-KW"/>
</dbReference>
<dbReference type="RefSeq" id="WP_106090844.1">
    <property type="nucleotide sequence ID" value="NZ_PVNL01000074.1"/>
</dbReference>
<evidence type="ECO:0000256" key="3">
    <source>
        <dbReference type="ARBA" id="ARBA00022801"/>
    </source>
</evidence>
<dbReference type="SUPFAM" id="SSF53474">
    <property type="entry name" value="alpha/beta-Hydrolases"/>
    <property type="match status" value="1"/>
</dbReference>
<dbReference type="Gene3D" id="3.40.50.1820">
    <property type="entry name" value="alpha/beta hydrolase"/>
    <property type="match status" value="1"/>
</dbReference>
<dbReference type="InterPro" id="IPR051543">
    <property type="entry name" value="Serine_Peptidase_S9A"/>
</dbReference>
<evidence type="ECO:0000256" key="2">
    <source>
        <dbReference type="ARBA" id="ARBA00022670"/>
    </source>
</evidence>
<evidence type="ECO:0000256" key="1">
    <source>
        <dbReference type="ARBA" id="ARBA00005228"/>
    </source>
</evidence>
<keyword evidence="4" id="KW-0720">Serine protease</keyword>
<dbReference type="Pfam" id="PF00326">
    <property type="entry name" value="Peptidase_S9"/>
    <property type="match status" value="1"/>
</dbReference>
<dbReference type="OrthoDB" id="9801421at2"/>
<dbReference type="Proteomes" id="UP000238823">
    <property type="component" value="Unassembled WGS sequence"/>
</dbReference>
<comment type="similarity">
    <text evidence="1">Belongs to the peptidase S9A family.</text>
</comment>
<dbReference type="PRINTS" id="PR00862">
    <property type="entry name" value="PROLIGOPTASE"/>
</dbReference>
<keyword evidence="5" id="KW-0732">Signal</keyword>
<dbReference type="InterPro" id="IPR001375">
    <property type="entry name" value="Peptidase_S9_cat"/>
</dbReference>
<dbReference type="PANTHER" id="PTHR11757">
    <property type="entry name" value="PROTEASE FAMILY S9A OLIGOPEPTIDASE"/>
    <property type="match status" value="1"/>
</dbReference>
<dbReference type="PANTHER" id="PTHR11757:SF19">
    <property type="entry name" value="PROLYL ENDOPEPTIDASE-LIKE"/>
    <property type="match status" value="1"/>
</dbReference>